<evidence type="ECO:0008006" key="3">
    <source>
        <dbReference type="Google" id="ProtNLM"/>
    </source>
</evidence>
<dbReference type="OrthoDB" id="7867343at2"/>
<organism evidence="1 2">
    <name type="scientific">Antarctobacter heliothermus</name>
    <dbReference type="NCBI Taxonomy" id="74033"/>
    <lineage>
        <taxon>Bacteria</taxon>
        <taxon>Pseudomonadati</taxon>
        <taxon>Pseudomonadota</taxon>
        <taxon>Alphaproteobacteria</taxon>
        <taxon>Rhodobacterales</taxon>
        <taxon>Roseobacteraceae</taxon>
        <taxon>Antarctobacter</taxon>
    </lineage>
</organism>
<accession>A0A222E714</accession>
<proteinExistence type="predicted"/>
<dbReference type="RefSeq" id="WP_094035603.1">
    <property type="nucleotide sequence ID" value="NZ_CP022540.1"/>
</dbReference>
<dbReference type="AlphaFoldDB" id="A0A222E714"/>
<name>A0A222E714_9RHOB</name>
<protein>
    <recommendedName>
        <fullName evidence="3">NADH dehydrogenase</fullName>
    </recommendedName>
</protein>
<dbReference type="PROSITE" id="PS51257">
    <property type="entry name" value="PROKAR_LIPOPROTEIN"/>
    <property type="match status" value="1"/>
</dbReference>
<evidence type="ECO:0000313" key="1">
    <source>
        <dbReference type="EMBL" id="ASP21731.1"/>
    </source>
</evidence>
<gene>
    <name evidence="1" type="ORF">ANTHELSMS3_03079</name>
</gene>
<reference evidence="1 2" key="1">
    <citation type="submission" date="2017-07" db="EMBL/GenBank/DDBJ databases">
        <title>Genome Sequence of Antarctobacter heliothermus Strain SMS3 Isolated from a culture of the Diatom Skeletonema marinoi.</title>
        <authorList>
            <person name="Topel M."/>
            <person name="Pinder M.I.M."/>
            <person name="Johansson O.N."/>
            <person name="Kourtchenko O."/>
            <person name="Godhe A."/>
            <person name="Clarke A.K."/>
        </authorList>
    </citation>
    <scope>NUCLEOTIDE SEQUENCE [LARGE SCALE GENOMIC DNA]</scope>
    <source>
        <strain evidence="1 2">SMS3</strain>
    </source>
</reference>
<sequence length="101" mass="10365">MKKNAFALVAAVLVAGCILPEGVTEEDLLSFDAAVASIGCDLADESDYLPVELQTGMPREKLLTIAQYKVEQEEAVTLSNGGVRIKTGACAPAAAPAAAAT</sequence>
<keyword evidence="2" id="KW-1185">Reference proteome</keyword>
<dbReference type="KEGG" id="aht:ANTHELSMS3_03079"/>
<evidence type="ECO:0000313" key="2">
    <source>
        <dbReference type="Proteomes" id="UP000203589"/>
    </source>
</evidence>
<dbReference type="Proteomes" id="UP000203589">
    <property type="component" value="Chromosome"/>
</dbReference>
<dbReference type="EMBL" id="CP022540">
    <property type="protein sequence ID" value="ASP21731.1"/>
    <property type="molecule type" value="Genomic_DNA"/>
</dbReference>